<dbReference type="EMBL" id="JAGTXO010000029">
    <property type="protein sequence ID" value="KAG8460972.1"/>
    <property type="molecule type" value="Genomic_DNA"/>
</dbReference>
<dbReference type="InterPro" id="IPR037197">
    <property type="entry name" value="WWE_dom_sf"/>
</dbReference>
<gene>
    <name evidence="4" type="ORF">KFE25_010723</name>
    <name evidence="3" type="ORF">PLUT1463_LOCUS8480</name>
</gene>
<organism evidence="3">
    <name type="scientific">Diacronema lutheri</name>
    <name type="common">Unicellular marine alga</name>
    <name type="synonym">Monochrysis lutheri</name>
    <dbReference type="NCBI Taxonomy" id="2081491"/>
    <lineage>
        <taxon>Eukaryota</taxon>
        <taxon>Haptista</taxon>
        <taxon>Haptophyta</taxon>
        <taxon>Pavlovophyceae</taxon>
        <taxon>Pavlovales</taxon>
        <taxon>Pavlovaceae</taxon>
        <taxon>Diacronema</taxon>
    </lineage>
</organism>
<keyword evidence="5" id="KW-1185">Reference proteome</keyword>
<dbReference type="PROSITE" id="PS50918">
    <property type="entry name" value="WWE"/>
    <property type="match status" value="1"/>
</dbReference>
<reference evidence="3" key="1">
    <citation type="submission" date="2021-01" db="EMBL/GenBank/DDBJ databases">
        <authorList>
            <person name="Corre E."/>
            <person name="Pelletier E."/>
            <person name="Niang G."/>
            <person name="Scheremetjew M."/>
            <person name="Finn R."/>
            <person name="Kale V."/>
            <person name="Holt S."/>
            <person name="Cochrane G."/>
            <person name="Meng A."/>
            <person name="Brown T."/>
            <person name="Cohen L."/>
        </authorList>
    </citation>
    <scope>NUCLEOTIDE SEQUENCE</scope>
    <source>
        <strain evidence="3">RCC1537</strain>
    </source>
</reference>
<evidence type="ECO:0000313" key="3">
    <source>
        <dbReference type="EMBL" id="CAD8274164.1"/>
    </source>
</evidence>
<dbReference type="Gene3D" id="3.30.720.50">
    <property type="match status" value="1"/>
</dbReference>
<dbReference type="AlphaFoldDB" id="A0A7R9URQ0"/>
<reference evidence="4" key="2">
    <citation type="submission" date="2021-05" db="EMBL/GenBank/DDBJ databases">
        <title>The genome of the haptophyte Pavlova lutheri (Diacronema luteri, Pavlovales) - a model for lipid biosynthesis in eukaryotic algae.</title>
        <authorList>
            <person name="Hulatt C.J."/>
            <person name="Posewitz M.C."/>
        </authorList>
    </citation>
    <scope>NUCLEOTIDE SEQUENCE</scope>
    <source>
        <strain evidence="4">NIVA-4/92</strain>
    </source>
</reference>
<name>A0A7R9URQ0_DIALT</name>
<evidence type="ECO:0000313" key="5">
    <source>
        <dbReference type="Proteomes" id="UP000751190"/>
    </source>
</evidence>
<evidence type="ECO:0000259" key="2">
    <source>
        <dbReference type="PROSITE" id="PS50918"/>
    </source>
</evidence>
<evidence type="ECO:0000313" key="4">
    <source>
        <dbReference type="EMBL" id="KAG8460972.1"/>
    </source>
</evidence>
<dbReference type="OrthoDB" id="205004at2759"/>
<dbReference type="EMBL" id="HBEB01013157">
    <property type="protein sequence ID" value="CAD8274164.1"/>
    <property type="molecule type" value="Transcribed_RNA"/>
</dbReference>
<proteinExistence type="predicted"/>
<dbReference type="Proteomes" id="UP000751190">
    <property type="component" value="Unassembled WGS sequence"/>
</dbReference>
<dbReference type="SUPFAM" id="SSF117839">
    <property type="entry name" value="WWE domain"/>
    <property type="match status" value="1"/>
</dbReference>
<accession>A0A7R9URQ0</accession>
<dbReference type="OMA" id="GGDTHEH"/>
<protein>
    <recommendedName>
        <fullName evidence="2">WWE domain-containing protein</fullName>
    </recommendedName>
</protein>
<sequence length="222" mass="24714">MARKGSSAKRARASPKRPCASPLRTRTRDDAVGAREVESLREFESLFERLSRCTPTTRVCESTVEGEPSFTVESILPSYFDYYPALKRQVCAVDRREAILLMNDFIRFVETGDKTHLRDPAEMGIGGVIDLTADDGGDTHEHAAESERPGRWQVQLGDSGWCDLDDATNALCEGALRGGRPSFSFVGFQGMRYTMDVARMVQKNEVSGTVRHIRRTTDALFG</sequence>
<feature type="domain" description="WWE" evidence="2">
    <location>
        <begin position="138"/>
        <end position="215"/>
    </location>
</feature>
<dbReference type="InterPro" id="IPR004170">
    <property type="entry name" value="WWE_dom"/>
</dbReference>
<evidence type="ECO:0000256" key="1">
    <source>
        <dbReference type="SAM" id="MobiDB-lite"/>
    </source>
</evidence>
<feature type="region of interest" description="Disordered" evidence="1">
    <location>
        <begin position="1"/>
        <end position="30"/>
    </location>
</feature>
<dbReference type="Pfam" id="PF02825">
    <property type="entry name" value="WWE"/>
    <property type="match status" value="1"/>
</dbReference>
<feature type="compositionally biased region" description="Basic residues" evidence="1">
    <location>
        <begin position="1"/>
        <end position="15"/>
    </location>
</feature>